<dbReference type="EC" id="6.5.1.2" evidence="1"/>
<dbReference type="InterPro" id="IPR004150">
    <property type="entry name" value="NAD_DNA_ligase_OB"/>
</dbReference>
<dbReference type="Gene3D" id="3.40.50.10190">
    <property type="entry name" value="BRCT domain"/>
    <property type="match status" value="1"/>
</dbReference>
<dbReference type="EMBL" id="LAZR01003772">
    <property type="protein sequence ID" value="KKN14888.1"/>
    <property type="molecule type" value="Genomic_DNA"/>
</dbReference>
<dbReference type="InterPro" id="IPR001357">
    <property type="entry name" value="BRCT_dom"/>
</dbReference>
<dbReference type="SMART" id="SM00532">
    <property type="entry name" value="LIGANc"/>
    <property type="match status" value="1"/>
</dbReference>
<keyword evidence="4" id="KW-0520">NAD</keyword>
<gene>
    <name evidence="7" type="ORF">LCGC14_0991550</name>
</gene>
<feature type="domain" description="BRCT" evidence="6">
    <location>
        <begin position="428"/>
        <end position="506"/>
    </location>
</feature>
<dbReference type="GO" id="GO:0006260">
    <property type="term" value="P:DNA replication"/>
    <property type="evidence" value="ECO:0007669"/>
    <property type="project" value="UniProtKB-KW"/>
</dbReference>
<comment type="catalytic activity">
    <reaction evidence="5">
        <text>NAD(+) + (deoxyribonucleotide)n-3'-hydroxyl + 5'-phospho-(deoxyribonucleotide)m = (deoxyribonucleotide)n+m + AMP + beta-nicotinamide D-nucleotide.</text>
        <dbReference type="EC" id="6.5.1.2"/>
    </reaction>
</comment>
<feature type="non-terminal residue" evidence="7">
    <location>
        <position position="1"/>
    </location>
</feature>
<proteinExistence type="predicted"/>
<protein>
    <recommendedName>
        <fullName evidence="1">DNA ligase (NAD(+))</fullName>
        <ecNumber evidence="1">6.5.1.2</ecNumber>
    </recommendedName>
</protein>
<evidence type="ECO:0000256" key="3">
    <source>
        <dbReference type="ARBA" id="ARBA00022705"/>
    </source>
</evidence>
<evidence type="ECO:0000256" key="2">
    <source>
        <dbReference type="ARBA" id="ARBA00022598"/>
    </source>
</evidence>
<evidence type="ECO:0000256" key="5">
    <source>
        <dbReference type="ARBA" id="ARBA00034005"/>
    </source>
</evidence>
<name>A0A0F9RCB1_9ZZZZ</name>
<dbReference type="InterPro" id="IPR013839">
    <property type="entry name" value="DNAligase_adenylation"/>
</dbReference>
<dbReference type="InterPro" id="IPR010994">
    <property type="entry name" value="RuvA_2-like"/>
</dbReference>
<dbReference type="SMART" id="SM00292">
    <property type="entry name" value="BRCT"/>
    <property type="match status" value="1"/>
</dbReference>
<keyword evidence="3" id="KW-0235">DNA replication</keyword>
<keyword evidence="2" id="KW-0436">Ligase</keyword>
<dbReference type="Pfam" id="PF14520">
    <property type="entry name" value="HHH_5"/>
    <property type="match status" value="1"/>
</dbReference>
<evidence type="ECO:0000259" key="6">
    <source>
        <dbReference type="PROSITE" id="PS50172"/>
    </source>
</evidence>
<dbReference type="SUPFAM" id="SSF56091">
    <property type="entry name" value="DNA ligase/mRNA capping enzyme, catalytic domain"/>
    <property type="match status" value="1"/>
</dbReference>
<dbReference type="SUPFAM" id="SSF52113">
    <property type="entry name" value="BRCT domain"/>
    <property type="match status" value="1"/>
</dbReference>
<comment type="caution">
    <text evidence="7">The sequence shown here is derived from an EMBL/GenBank/DDBJ whole genome shotgun (WGS) entry which is preliminary data.</text>
</comment>
<dbReference type="InterPro" id="IPR013840">
    <property type="entry name" value="DNAligase_N"/>
</dbReference>
<evidence type="ECO:0000256" key="1">
    <source>
        <dbReference type="ARBA" id="ARBA00012722"/>
    </source>
</evidence>
<accession>A0A0F9RCB1</accession>
<dbReference type="SUPFAM" id="SSF50249">
    <property type="entry name" value="Nucleic acid-binding proteins"/>
    <property type="match status" value="1"/>
</dbReference>
<dbReference type="Gene3D" id="2.40.50.140">
    <property type="entry name" value="Nucleic acid-binding proteins"/>
    <property type="match status" value="1"/>
</dbReference>
<dbReference type="Pfam" id="PF00533">
    <property type="entry name" value="BRCT"/>
    <property type="match status" value="1"/>
</dbReference>
<dbReference type="AlphaFoldDB" id="A0A0F9RCB1"/>
<dbReference type="Gene3D" id="1.10.150.20">
    <property type="entry name" value="5' to 3' exonuclease, C-terminal subdomain"/>
    <property type="match status" value="2"/>
</dbReference>
<dbReference type="GO" id="GO:0006281">
    <property type="term" value="P:DNA repair"/>
    <property type="evidence" value="ECO:0007669"/>
    <property type="project" value="InterPro"/>
</dbReference>
<organism evidence="7">
    <name type="scientific">marine sediment metagenome</name>
    <dbReference type="NCBI Taxonomy" id="412755"/>
    <lineage>
        <taxon>unclassified sequences</taxon>
        <taxon>metagenomes</taxon>
        <taxon>ecological metagenomes</taxon>
    </lineage>
</organism>
<dbReference type="SUPFAM" id="SSF47781">
    <property type="entry name" value="RuvA domain 2-like"/>
    <property type="match status" value="1"/>
</dbReference>
<dbReference type="Gene3D" id="3.30.470.30">
    <property type="entry name" value="DNA ligase/mRNA capping enzyme"/>
    <property type="match status" value="1"/>
</dbReference>
<dbReference type="CDD" id="cd17748">
    <property type="entry name" value="BRCT_DNA_ligase_like"/>
    <property type="match status" value="1"/>
</dbReference>
<dbReference type="InterPro" id="IPR036420">
    <property type="entry name" value="BRCT_dom_sf"/>
</dbReference>
<dbReference type="Pfam" id="PF03120">
    <property type="entry name" value="OB_DNA_ligase"/>
    <property type="match status" value="1"/>
</dbReference>
<dbReference type="PROSITE" id="PS50172">
    <property type="entry name" value="BRCT"/>
    <property type="match status" value="1"/>
</dbReference>
<evidence type="ECO:0000313" key="7">
    <source>
        <dbReference type="EMBL" id="KKN14888.1"/>
    </source>
</evidence>
<reference evidence="7" key="1">
    <citation type="journal article" date="2015" name="Nature">
        <title>Complex archaea that bridge the gap between prokaryotes and eukaryotes.</title>
        <authorList>
            <person name="Spang A."/>
            <person name="Saw J.H."/>
            <person name="Jorgensen S.L."/>
            <person name="Zaremba-Niedzwiedzka K."/>
            <person name="Martijn J."/>
            <person name="Lind A.E."/>
            <person name="van Eijk R."/>
            <person name="Schleper C."/>
            <person name="Guy L."/>
            <person name="Ettema T.J."/>
        </authorList>
    </citation>
    <scope>NUCLEOTIDE SEQUENCE</scope>
</reference>
<dbReference type="Pfam" id="PF01653">
    <property type="entry name" value="DNA_ligase_aden"/>
    <property type="match status" value="1"/>
</dbReference>
<dbReference type="GO" id="GO:0003911">
    <property type="term" value="F:DNA ligase (NAD+) activity"/>
    <property type="evidence" value="ECO:0007669"/>
    <property type="project" value="UniProtKB-EC"/>
</dbReference>
<sequence length="506" mass="56904">GNGEVGDNVSANVVKMKGFIPKLKEVFTGAVRAEIVLFHDIYNKKYPDKQNCRNAAAGIVRRKDGFGSKDLNLIYYDAVSTTHDVIFTTEIQKIKWLKEQHFPTVLTKTAHTPQEVVQVREDVINNVRATLNYDIDGLVIKGREIDSEDMKRTKPIKQIAFKFQAEGIETTLLDVEWSISGHHYTPVAIVEPVHLMGSNVSRASLANPNLIEDLKIMIGSEVFITKRGDVIPKIEYVIKTPPNAKEIPIPTVCEVCDTSLINEGTQLYCPNDSCPKRAYYRLTRWIKTLNVKYFSEKLMIRPLFDSGKIQTIADLYHLKVSVLTKLDGVKETSAKKALDNLYAVTKVPIAKFIGGFAIENIGEDMVQKVVDAGFDTLEKIRRASTFQISQVEGFAEISGNQLTEGITKLYPQMKEVLDTNKIKIEVKEVGNKLEGMTFCFTGKLEIMKRTEAEQFVKDNGGQTRSGVSKNLTYLVTNSTEPTAKYTKAQEQDTKIITEKEFVKMIE</sequence>
<evidence type="ECO:0000256" key="4">
    <source>
        <dbReference type="ARBA" id="ARBA00023027"/>
    </source>
</evidence>
<dbReference type="InterPro" id="IPR012340">
    <property type="entry name" value="NA-bd_OB-fold"/>
</dbReference>